<reference evidence="2" key="1">
    <citation type="submission" date="2021-02" db="EMBL/GenBank/DDBJ databases">
        <authorList>
            <person name="Dougan E. K."/>
            <person name="Rhodes N."/>
            <person name="Thang M."/>
            <person name="Chan C."/>
        </authorList>
    </citation>
    <scope>NUCLEOTIDE SEQUENCE</scope>
</reference>
<evidence type="ECO:0000256" key="1">
    <source>
        <dbReference type="SAM" id="SignalP"/>
    </source>
</evidence>
<evidence type="ECO:0000313" key="2">
    <source>
        <dbReference type="EMBL" id="CAE8599505.1"/>
    </source>
</evidence>
<proteinExistence type="predicted"/>
<accession>A0A813EED1</accession>
<gene>
    <name evidence="2" type="ORF">PGLA1383_LOCUS17851</name>
</gene>
<feature type="chain" id="PRO_5032831964" description="Cellulase" evidence="1">
    <location>
        <begin position="24"/>
        <end position="450"/>
    </location>
</feature>
<comment type="caution">
    <text evidence="2">The sequence shown here is derived from an EMBL/GenBank/DDBJ whole genome shotgun (WGS) entry which is preliminary data.</text>
</comment>
<sequence>MRLRLAALPTFELYFLKLFVCDAWSMGDASTSGVWLDLMTPSTSKDVTPRPVTHYWDCCLPSWSNWYSAEAGGKLLSKGITPIPACSATNFSQPLWSASLDSASCPLDVFNCSSVSISTSTTCSADSDCWQAVEHMKCYGSLCEDGATACDCADGTRCGSCPATGACTNGFCAATCCGDNLFDDQCCGPTEQTGVPSCLAMSVPYSTRGATRPMCVKMGTSSSSCKAGDSDPNLGANCAGSASGSSQLPFAEEPTTDIDSGLRVFAATQQTSGSGWIGSGCQCYELELFSAQDYDPKVATNLNQSGYSDETSFCAENGTGCLLWPSGKTLTVMVSNEGGMGTDTQPFTAEVRTALFDFAVPGGGFGDFNGCSGAWPGVYVKNGGPCSASDDTENCNIFGGFKYAGSDLAAGGGACLLRGHRVGLSGGCGGMQMDVWGFRQLFLEPLACCQ</sequence>
<evidence type="ECO:0000313" key="3">
    <source>
        <dbReference type="Proteomes" id="UP000654075"/>
    </source>
</evidence>
<dbReference type="Proteomes" id="UP000654075">
    <property type="component" value="Unassembled WGS sequence"/>
</dbReference>
<keyword evidence="3" id="KW-1185">Reference proteome</keyword>
<keyword evidence="1" id="KW-0732">Signal</keyword>
<organism evidence="2 3">
    <name type="scientific">Polarella glacialis</name>
    <name type="common">Dinoflagellate</name>
    <dbReference type="NCBI Taxonomy" id="89957"/>
    <lineage>
        <taxon>Eukaryota</taxon>
        <taxon>Sar</taxon>
        <taxon>Alveolata</taxon>
        <taxon>Dinophyceae</taxon>
        <taxon>Suessiales</taxon>
        <taxon>Suessiaceae</taxon>
        <taxon>Polarella</taxon>
    </lineage>
</organism>
<name>A0A813EED1_POLGL</name>
<dbReference type="EMBL" id="CAJNNV010011200">
    <property type="protein sequence ID" value="CAE8599505.1"/>
    <property type="molecule type" value="Genomic_DNA"/>
</dbReference>
<dbReference type="AlphaFoldDB" id="A0A813EED1"/>
<evidence type="ECO:0008006" key="4">
    <source>
        <dbReference type="Google" id="ProtNLM"/>
    </source>
</evidence>
<protein>
    <recommendedName>
        <fullName evidence="4">Cellulase</fullName>
    </recommendedName>
</protein>
<dbReference type="Gene3D" id="2.40.40.10">
    <property type="entry name" value="RlpA-like domain"/>
    <property type="match status" value="1"/>
</dbReference>
<feature type="signal peptide" evidence="1">
    <location>
        <begin position="1"/>
        <end position="23"/>
    </location>
</feature>
<dbReference type="InterPro" id="IPR036908">
    <property type="entry name" value="RlpA-like_sf"/>
</dbReference>